<evidence type="ECO:0000256" key="1">
    <source>
        <dbReference type="ARBA" id="ARBA00023002"/>
    </source>
</evidence>
<feature type="compositionally biased region" description="Polar residues" evidence="4">
    <location>
        <begin position="21"/>
        <end position="33"/>
    </location>
</feature>
<dbReference type="Gene3D" id="3.50.50.60">
    <property type="entry name" value="FAD/NAD(P)-binding domain"/>
    <property type="match status" value="1"/>
</dbReference>
<protein>
    <recommendedName>
        <fullName evidence="2">FAD-dependent oxidoreductase domain-containing protein 1</fullName>
    </recommendedName>
</protein>
<dbReference type="Gene3D" id="3.40.50.720">
    <property type="entry name" value="NAD(P)-binding Rossmann-like Domain"/>
    <property type="match status" value="1"/>
</dbReference>
<dbReference type="Proteomes" id="UP001337655">
    <property type="component" value="Unassembled WGS sequence"/>
</dbReference>
<dbReference type="EMBL" id="JAVRRT010000012">
    <property type="protein sequence ID" value="KAK5167028.1"/>
    <property type="molecule type" value="Genomic_DNA"/>
</dbReference>
<comment type="function">
    <text evidence="3">Required for the assembly of the mitochondrial membrane respiratory chain NADH dehydrogenase (Complex I). Involved in mid-late stages of complex I assembly.</text>
</comment>
<evidence type="ECO:0000259" key="5">
    <source>
        <dbReference type="Pfam" id="PF01266"/>
    </source>
</evidence>
<feature type="region of interest" description="Disordered" evidence="4">
    <location>
        <begin position="1"/>
        <end position="33"/>
    </location>
</feature>
<evidence type="ECO:0000313" key="7">
    <source>
        <dbReference type="Proteomes" id="UP001337655"/>
    </source>
</evidence>
<dbReference type="Pfam" id="PF01266">
    <property type="entry name" value="DAO"/>
    <property type="match status" value="1"/>
</dbReference>
<reference evidence="6 7" key="1">
    <citation type="submission" date="2023-08" db="EMBL/GenBank/DDBJ databases">
        <title>Black Yeasts Isolated from many extreme environments.</title>
        <authorList>
            <person name="Coleine C."/>
            <person name="Stajich J.E."/>
            <person name="Selbmann L."/>
        </authorList>
    </citation>
    <scope>NUCLEOTIDE SEQUENCE [LARGE SCALE GENOMIC DNA]</scope>
    <source>
        <strain evidence="6 7">CCFEE 5935</strain>
    </source>
</reference>
<dbReference type="InterPro" id="IPR036188">
    <property type="entry name" value="FAD/NAD-bd_sf"/>
</dbReference>
<sequence>MSTGPPDQGGPPKKPREGTAKQESQQVLTNDDGTQLNVVDGWEQMKIKTQKCKLCEERIRKWSWRCKKCLRHICSECLDSNSTRSDYQKAASRDHVEVLCWCDPRFGLSQTNPAFSNMQASQPPPPKRFEEEARAREAQKLAAATREARTKGITKPKPKKKAAKELPESAAVPSPSETAGKPEDDFVPSTKAENDGPGQRAPRKRKLATRQPVRGGTDETPGEEATPRKKPKVDHQQQDTTSAISTVSHAAPGYDITTVNGTHPTADDFHITILGAGFVGLFVARQLALEAKKAGAAYNITVVDVQSAVCQAASAHCDGILSTEDVPEAWHSLAQKAKEAWLGILALPNAHQKLDFSAKTSFIVYEDGLYDREDLPSWFTGGEDVYLQASQGSLGRLDSTKLASWLLAECQNLDVSFRFNHTIANTSFDDYSKLTGIHLQDYSKEGSFEALSCSNLILAAGPFTTYIFDQLFANQVVSIDNNIRAAHWFTISATIESAIDDVALRLPKAAATERKLQDQITMVARPTANTVKVTGFGAAVSKVRLPPEQALQARAAKTNELRALTAPYLNREGLNLKDKKQVQAAGRSELSTADGDAPIIDRVPASALGISTSNGADGYSNGVWLCYGFGRHGTLLAPGAARVLASKMFGGGEEMDGFGLPAYEVPEAQVHSKGKGKAKAV</sequence>
<name>A0AAV9P3M6_9PEZI</name>
<feature type="compositionally biased region" description="Polar residues" evidence="4">
    <location>
        <begin position="238"/>
        <end position="248"/>
    </location>
</feature>
<evidence type="ECO:0000256" key="4">
    <source>
        <dbReference type="SAM" id="MobiDB-lite"/>
    </source>
</evidence>
<organism evidence="6 7">
    <name type="scientific">Saxophila tyrrhenica</name>
    <dbReference type="NCBI Taxonomy" id="1690608"/>
    <lineage>
        <taxon>Eukaryota</taxon>
        <taxon>Fungi</taxon>
        <taxon>Dikarya</taxon>
        <taxon>Ascomycota</taxon>
        <taxon>Pezizomycotina</taxon>
        <taxon>Dothideomycetes</taxon>
        <taxon>Dothideomycetidae</taxon>
        <taxon>Mycosphaerellales</taxon>
        <taxon>Extremaceae</taxon>
        <taxon>Saxophila</taxon>
    </lineage>
</organism>
<dbReference type="Gene3D" id="3.30.9.10">
    <property type="entry name" value="D-Amino Acid Oxidase, subunit A, domain 2"/>
    <property type="match status" value="1"/>
</dbReference>
<feature type="region of interest" description="Disordered" evidence="4">
    <location>
        <begin position="113"/>
        <end position="248"/>
    </location>
</feature>
<dbReference type="AlphaFoldDB" id="A0AAV9P3M6"/>
<feature type="domain" description="FAD dependent oxidoreductase" evidence="5">
    <location>
        <begin position="271"/>
        <end position="645"/>
    </location>
</feature>
<dbReference type="PANTHER" id="PTHR13847:SF287">
    <property type="entry name" value="FAD-DEPENDENT OXIDOREDUCTASE DOMAIN-CONTAINING PROTEIN 1"/>
    <property type="match status" value="1"/>
</dbReference>
<comment type="caution">
    <text evidence="6">The sequence shown here is derived from an EMBL/GenBank/DDBJ whole genome shotgun (WGS) entry which is preliminary data.</text>
</comment>
<accession>A0AAV9P3M6</accession>
<dbReference type="GO" id="GO:0016491">
    <property type="term" value="F:oxidoreductase activity"/>
    <property type="evidence" value="ECO:0007669"/>
    <property type="project" value="UniProtKB-KW"/>
</dbReference>
<gene>
    <name evidence="6" type="ORF">LTR77_007757</name>
</gene>
<evidence type="ECO:0000313" key="6">
    <source>
        <dbReference type="EMBL" id="KAK5167028.1"/>
    </source>
</evidence>
<dbReference type="InterPro" id="IPR006076">
    <property type="entry name" value="FAD-dep_OxRdtase"/>
</dbReference>
<keyword evidence="1" id="KW-0560">Oxidoreductase</keyword>
<dbReference type="RefSeq" id="XP_064656836.1">
    <property type="nucleotide sequence ID" value="XM_064804994.1"/>
</dbReference>
<dbReference type="GO" id="GO:0005737">
    <property type="term" value="C:cytoplasm"/>
    <property type="evidence" value="ECO:0007669"/>
    <property type="project" value="TreeGrafter"/>
</dbReference>
<dbReference type="GeneID" id="89929093"/>
<evidence type="ECO:0000256" key="2">
    <source>
        <dbReference type="ARBA" id="ARBA00039785"/>
    </source>
</evidence>
<feature type="compositionally biased region" description="Basic residues" evidence="4">
    <location>
        <begin position="152"/>
        <end position="162"/>
    </location>
</feature>
<dbReference type="PANTHER" id="PTHR13847">
    <property type="entry name" value="SARCOSINE DEHYDROGENASE-RELATED"/>
    <property type="match status" value="1"/>
</dbReference>
<feature type="compositionally biased region" description="Basic and acidic residues" evidence="4">
    <location>
        <begin position="127"/>
        <end position="139"/>
    </location>
</feature>
<dbReference type="SUPFAM" id="SSF51905">
    <property type="entry name" value="FAD/NAD(P)-binding domain"/>
    <property type="match status" value="1"/>
</dbReference>
<keyword evidence="7" id="KW-1185">Reference proteome</keyword>
<evidence type="ECO:0000256" key="3">
    <source>
        <dbReference type="ARBA" id="ARBA00046185"/>
    </source>
</evidence>
<proteinExistence type="predicted"/>